<dbReference type="InterPro" id="IPR001851">
    <property type="entry name" value="ABC_transp_permease"/>
</dbReference>
<dbReference type="GO" id="GO:0005886">
    <property type="term" value="C:plasma membrane"/>
    <property type="evidence" value="ECO:0007669"/>
    <property type="project" value="UniProtKB-SubCell"/>
</dbReference>
<dbReference type="Pfam" id="PF02653">
    <property type="entry name" value="BPD_transp_2"/>
    <property type="match status" value="1"/>
</dbReference>
<proteinExistence type="predicted"/>
<feature type="transmembrane region" description="Helical" evidence="11">
    <location>
        <begin position="223"/>
        <end position="243"/>
    </location>
</feature>
<evidence type="ECO:0000313" key="19">
    <source>
        <dbReference type="EMBL" id="UZF16756.1"/>
    </source>
</evidence>
<keyword evidence="7 11" id="KW-1133">Transmembrane helix</keyword>
<dbReference type="PANTHER" id="PTHR32196">
    <property type="entry name" value="ABC TRANSPORTER PERMEASE PROTEIN YPHD-RELATED-RELATED"/>
    <property type="match status" value="1"/>
</dbReference>
<evidence type="ECO:0000313" key="15">
    <source>
        <dbReference type="EMBL" id="CUV36790.1"/>
    </source>
</evidence>
<feature type="transmembrane region" description="Helical" evidence="11">
    <location>
        <begin position="89"/>
        <end position="107"/>
    </location>
</feature>
<reference evidence="13" key="1">
    <citation type="submission" date="2015-10" db="EMBL/GenBank/DDBJ databases">
        <authorList>
            <person name="Gilbert D.G."/>
        </authorList>
    </citation>
    <scope>NUCLEOTIDE SEQUENCE</scope>
    <source>
        <strain evidence="13">Phyl III-seqv23</strain>
    </source>
</reference>
<comment type="subcellular location">
    <subcellularLocation>
        <location evidence="1">Cell membrane</location>
        <topology evidence="1">Multi-pass membrane protein</topology>
    </subcellularLocation>
</comment>
<dbReference type="EMBL" id="CP085044">
    <property type="protein sequence ID" value="UZF16756.1"/>
    <property type="molecule type" value="Genomic_DNA"/>
</dbReference>
<keyword evidence="2" id="KW-0813">Transport</keyword>
<feature type="transmembrane region" description="Helical" evidence="11">
    <location>
        <begin position="28"/>
        <end position="49"/>
    </location>
</feature>
<dbReference type="Proteomes" id="UP000262427">
    <property type="component" value="Chromosome MP"/>
</dbReference>
<dbReference type="EMBL" id="LN899823">
    <property type="protein sequence ID" value="CUV25476.1"/>
    <property type="molecule type" value="Genomic_DNA"/>
</dbReference>
<evidence type="ECO:0000256" key="7">
    <source>
        <dbReference type="ARBA" id="ARBA00022989"/>
    </source>
</evidence>
<evidence type="ECO:0000313" key="18">
    <source>
        <dbReference type="EMBL" id="CUV59003.1"/>
    </source>
</evidence>
<feature type="transmembrane region" description="Helical" evidence="11">
    <location>
        <begin position="61"/>
        <end position="82"/>
    </location>
</feature>
<reference evidence="12" key="2">
    <citation type="submission" date="2018-01" db="EMBL/GenBank/DDBJ databases">
        <title>Ralstonia pseudosolanacearum P824 infects blueberry.</title>
        <authorList>
            <person name="Bocsanczy A.M."/>
            <person name="Norman D.J."/>
        </authorList>
    </citation>
    <scope>NUCLEOTIDE SEQUENCE</scope>
    <source>
        <strain evidence="12">P824</strain>
    </source>
</reference>
<gene>
    <name evidence="13" type="primary">xylH</name>
    <name evidence="19" type="ORF">LH706_22450</name>
    <name evidence="18" type="ORF">RD1301_v1_160004</name>
    <name evidence="12" type="ORF">RSP824_17670</name>
    <name evidence="13" type="ORF">RUN1744_v1_980005</name>
    <name evidence="14" type="ORF">RUN1985_v1_900077</name>
    <name evidence="17" type="ORF">RUN215_v1_460097</name>
    <name evidence="15" type="ORF">TD1301_v1_2410005</name>
    <name evidence="16" type="ORF">TF3108_v1_1620005</name>
</gene>
<dbReference type="EMBL" id="LN899826">
    <property type="protein sequence ID" value="CUV42848.1"/>
    <property type="molecule type" value="Genomic_DNA"/>
</dbReference>
<comment type="function">
    <text evidence="9">Part of the binding-protein-dependent transport system for D-xylose. Probably responsible for the translocation of the substrate across the membrane.</text>
</comment>
<dbReference type="EMBL" id="LN899822">
    <property type="protein sequence ID" value="CUV59003.1"/>
    <property type="molecule type" value="Genomic_DNA"/>
</dbReference>
<reference evidence="20" key="3">
    <citation type="submission" date="2018-01" db="EMBL/GenBank/DDBJ databases">
        <title>Raltonia solanacearum P824 infects blueberry.</title>
        <authorList>
            <person name="Bocsanczy A.M."/>
            <person name="Norman D.J."/>
        </authorList>
    </citation>
    <scope>NUCLEOTIDE SEQUENCE [LARGE SCALE GENOMIC DNA]</scope>
    <source>
        <strain evidence="20">P824</strain>
    </source>
</reference>
<evidence type="ECO:0000256" key="6">
    <source>
        <dbReference type="ARBA" id="ARBA00022692"/>
    </source>
</evidence>
<dbReference type="EMBL" id="CP025742">
    <property type="protein sequence ID" value="AYA48325.1"/>
    <property type="molecule type" value="Genomic_DNA"/>
</dbReference>
<evidence type="ECO:0000256" key="8">
    <source>
        <dbReference type="ARBA" id="ARBA00023136"/>
    </source>
</evidence>
<evidence type="ECO:0000313" key="17">
    <source>
        <dbReference type="EMBL" id="CUV55306.1"/>
    </source>
</evidence>
<dbReference type="EMBL" id="LN899820">
    <property type="protein sequence ID" value="CUV55306.1"/>
    <property type="molecule type" value="Genomic_DNA"/>
</dbReference>
<keyword evidence="6 11" id="KW-0812">Transmembrane</keyword>
<reference evidence="19" key="4">
    <citation type="submission" date="2021-10" db="EMBL/GenBank/DDBJ databases">
        <title>Complete genome sequences of five Ralstonia solancearum strains isolated from sunflower.</title>
        <authorList>
            <person name="She X."/>
            <person name="He Z."/>
        </authorList>
    </citation>
    <scope>NUCLEOTIDE SEQUENCE</scope>
    <source>
        <strain evidence="19">RS638</strain>
        <plasmid evidence="19">p1</plasmid>
    </source>
</reference>
<dbReference type="PATRIC" id="fig|305.107.peg.3203"/>
<feature type="transmembrane region" description="Helical" evidence="11">
    <location>
        <begin position="140"/>
        <end position="160"/>
    </location>
</feature>
<evidence type="ECO:0000313" key="21">
    <source>
        <dbReference type="Proteomes" id="UP001164049"/>
    </source>
</evidence>
<evidence type="ECO:0000256" key="4">
    <source>
        <dbReference type="ARBA" id="ARBA00022519"/>
    </source>
</evidence>
<evidence type="ECO:0000313" key="16">
    <source>
        <dbReference type="EMBL" id="CUV42848.1"/>
    </source>
</evidence>
<evidence type="ECO:0000256" key="1">
    <source>
        <dbReference type="ARBA" id="ARBA00004651"/>
    </source>
</evidence>
<dbReference type="GO" id="GO:0022857">
    <property type="term" value="F:transmembrane transporter activity"/>
    <property type="evidence" value="ECO:0007669"/>
    <property type="project" value="InterPro"/>
</dbReference>
<keyword evidence="19" id="KW-0614">Plasmid</keyword>
<evidence type="ECO:0000256" key="3">
    <source>
        <dbReference type="ARBA" id="ARBA00022475"/>
    </source>
</evidence>
<protein>
    <recommendedName>
        <fullName evidence="10">Xylose transport system permease protein XylH</fullName>
    </recommendedName>
</protein>
<feature type="transmembrane region" description="Helical" evidence="11">
    <location>
        <begin position="180"/>
        <end position="202"/>
    </location>
</feature>
<evidence type="ECO:0000256" key="5">
    <source>
        <dbReference type="ARBA" id="ARBA00022597"/>
    </source>
</evidence>
<dbReference type="PANTHER" id="PTHR32196:SF32">
    <property type="entry name" value="XYLOSE TRANSPORT SYSTEM PERMEASE PROTEIN XYLH"/>
    <property type="match status" value="1"/>
</dbReference>
<evidence type="ECO:0000313" key="20">
    <source>
        <dbReference type="Proteomes" id="UP000262427"/>
    </source>
</evidence>
<keyword evidence="4" id="KW-0997">Cell inner membrane</keyword>
<geneLocation type="plasmid" evidence="19 21">
    <name>p1</name>
</geneLocation>
<dbReference type="AlphaFoldDB" id="A0A0K1ZTF2"/>
<dbReference type="CDD" id="cd06579">
    <property type="entry name" value="TM_PBP1_transp_AraH_like"/>
    <property type="match status" value="1"/>
</dbReference>
<feature type="transmembrane region" description="Helical" evidence="11">
    <location>
        <begin position="294"/>
        <end position="313"/>
    </location>
</feature>
<accession>A0A0K1ZTF2</accession>
<dbReference type="EMBL" id="LN899825">
    <property type="protein sequence ID" value="CUV36790.1"/>
    <property type="molecule type" value="Genomic_DNA"/>
</dbReference>
<evidence type="ECO:0000256" key="10">
    <source>
        <dbReference type="ARBA" id="ARBA00035686"/>
    </source>
</evidence>
<evidence type="ECO:0000313" key="14">
    <source>
        <dbReference type="EMBL" id="CUV31464.1"/>
    </source>
</evidence>
<feature type="transmembrane region" description="Helical" evidence="11">
    <location>
        <begin position="372"/>
        <end position="392"/>
    </location>
</feature>
<keyword evidence="3" id="KW-1003">Cell membrane</keyword>
<sequence length="398" mass="41545">MSNLLHTELARNGGSGPRLDGRTIQQLFVRYKVLALLLAVALIWIFFWSQTNGTFLRPNSISNLFLQMSVTGMLACGMVFVIIAGEIDLSVGSLLGLLGGLVAILTVNHGWNTWVSVGVVLAAGAAIGAANGFITTKLRVPSFIVGLGGMLAFRGLLQWSTDSVTIAPVPDDLGNIAQSFVPAWLAWSLATAIVALSVVLTLRRRAERARLSLSLPPMWADALKLLAIAAASFGFVAVLNQANGVPLPVLILLVMLGVFSYVATQTVFGRHVYAVGGNMEATRLSGVNVARVKLLVFVLMGLMCAFAGIVTTARSAAGSPSAGVGGELDAISACFIGGTSMRGGSGTVYGALIGALVMASLDNGMQQMNVDASWQMIVKGVVLVLAVWIDVLSGSNRG</sequence>
<feature type="transmembrane region" description="Helical" evidence="11">
    <location>
        <begin position="113"/>
        <end position="133"/>
    </location>
</feature>
<evidence type="ECO:0000256" key="11">
    <source>
        <dbReference type="SAM" id="Phobius"/>
    </source>
</evidence>
<keyword evidence="8 11" id="KW-0472">Membrane</keyword>
<name>A0A0K1ZTF2_RALSL</name>
<evidence type="ECO:0000256" key="2">
    <source>
        <dbReference type="ARBA" id="ARBA00022448"/>
    </source>
</evidence>
<evidence type="ECO:0000256" key="9">
    <source>
        <dbReference type="ARBA" id="ARBA00035611"/>
    </source>
</evidence>
<evidence type="ECO:0000313" key="12">
    <source>
        <dbReference type="EMBL" id="AYA48325.1"/>
    </source>
</evidence>
<dbReference type="EMBL" id="LN899824">
    <property type="protein sequence ID" value="CUV31464.1"/>
    <property type="molecule type" value="Genomic_DNA"/>
</dbReference>
<organism evidence="13">
    <name type="scientific">Ralstonia solanacearum</name>
    <name type="common">Pseudomonas solanacearum</name>
    <dbReference type="NCBI Taxonomy" id="305"/>
    <lineage>
        <taxon>Bacteria</taxon>
        <taxon>Pseudomonadati</taxon>
        <taxon>Pseudomonadota</taxon>
        <taxon>Betaproteobacteria</taxon>
        <taxon>Burkholderiales</taxon>
        <taxon>Burkholderiaceae</taxon>
        <taxon>Ralstonia</taxon>
        <taxon>Ralstonia solanacearum species complex</taxon>
    </lineage>
</organism>
<evidence type="ECO:0000313" key="13">
    <source>
        <dbReference type="EMBL" id="CUV25476.1"/>
    </source>
</evidence>
<keyword evidence="5" id="KW-0762">Sugar transport</keyword>
<feature type="transmembrane region" description="Helical" evidence="11">
    <location>
        <begin position="249"/>
        <end position="273"/>
    </location>
</feature>